<evidence type="ECO:0000313" key="1">
    <source>
        <dbReference type="EMBL" id="GAG62699.1"/>
    </source>
</evidence>
<dbReference type="EMBL" id="BART01003863">
    <property type="protein sequence ID" value="GAG62699.1"/>
    <property type="molecule type" value="Genomic_DNA"/>
</dbReference>
<organism evidence="1">
    <name type="scientific">marine sediment metagenome</name>
    <dbReference type="NCBI Taxonomy" id="412755"/>
    <lineage>
        <taxon>unclassified sequences</taxon>
        <taxon>metagenomes</taxon>
        <taxon>ecological metagenomes</taxon>
    </lineage>
</organism>
<feature type="non-terminal residue" evidence="1">
    <location>
        <position position="1"/>
    </location>
</feature>
<name>X0Z151_9ZZZZ</name>
<reference evidence="1" key="1">
    <citation type="journal article" date="2014" name="Front. Microbiol.">
        <title>High frequency of phylogenetically diverse reductive dehalogenase-homologous genes in deep subseafloor sedimentary metagenomes.</title>
        <authorList>
            <person name="Kawai M."/>
            <person name="Futagami T."/>
            <person name="Toyoda A."/>
            <person name="Takaki Y."/>
            <person name="Nishi S."/>
            <person name="Hori S."/>
            <person name="Arai W."/>
            <person name="Tsubouchi T."/>
            <person name="Morono Y."/>
            <person name="Uchiyama I."/>
            <person name="Ito T."/>
            <person name="Fujiyama A."/>
            <person name="Inagaki F."/>
            <person name="Takami H."/>
        </authorList>
    </citation>
    <scope>NUCLEOTIDE SEQUENCE</scope>
    <source>
        <strain evidence="1">Expedition CK06-06</strain>
    </source>
</reference>
<sequence>ELLRSYNEGHSMSFYCKACTRMPINLINQAIKEAKKKIVSEKIDNSDMKLKAKIFKSTIKDITVKSNIN</sequence>
<comment type="caution">
    <text evidence="1">The sequence shown here is derived from an EMBL/GenBank/DDBJ whole genome shotgun (WGS) entry which is preliminary data.</text>
</comment>
<dbReference type="AlphaFoldDB" id="X0Z151"/>
<proteinExistence type="predicted"/>
<protein>
    <submittedName>
        <fullName evidence="1">Uncharacterized protein</fullName>
    </submittedName>
</protein>
<gene>
    <name evidence="1" type="ORF">S01H4_10219</name>
</gene>
<accession>X0Z151</accession>